<dbReference type="EMBL" id="JABEYC010000260">
    <property type="protein sequence ID" value="KAF4980007.1"/>
    <property type="molecule type" value="Genomic_DNA"/>
</dbReference>
<feature type="region of interest" description="Disordered" evidence="1">
    <location>
        <begin position="316"/>
        <end position="378"/>
    </location>
</feature>
<dbReference type="SUPFAM" id="SSF56808">
    <property type="entry name" value="Ribosomal protein L1"/>
    <property type="match status" value="1"/>
</dbReference>
<gene>
    <name evidence="2" type="ORF">FZEAL_3869</name>
</gene>
<evidence type="ECO:0000256" key="1">
    <source>
        <dbReference type="SAM" id="MobiDB-lite"/>
    </source>
</evidence>
<dbReference type="InterPro" id="IPR016095">
    <property type="entry name" value="Ribosomal_uL1_3-a/b-sand"/>
</dbReference>
<dbReference type="Proteomes" id="UP000635477">
    <property type="component" value="Unassembled WGS sequence"/>
</dbReference>
<evidence type="ECO:0000313" key="3">
    <source>
        <dbReference type="Proteomes" id="UP000635477"/>
    </source>
</evidence>
<evidence type="ECO:0008006" key="4">
    <source>
        <dbReference type="Google" id="ProtNLM"/>
    </source>
</evidence>
<dbReference type="Pfam" id="PF00687">
    <property type="entry name" value="Ribosomal_L1"/>
    <property type="match status" value="1"/>
</dbReference>
<keyword evidence="3" id="KW-1185">Reference proteome</keyword>
<sequence length="378" mass="41866">MAPSKEVAAAGSNAVAKIDPDQTLKASKALLAHIKKASKEKAEESGKRNLLDDNDDPLEIPIWLNLTTKRHIVDKVRLQPGKIALPHPLNADETTTICLITAEPQRAYKDIVASDEFPAELGKRITRVIDYGKLKAKYSQYEAQRKLFAECDVFLGDDRIINRLPKVLGKTFYKTTQKRPIPVVLQAKAPKVDGKRQKRQKTEGVVNAGTPADIAKEVQKAVGSALVSLAPTTNTAIRIGYSGWTPEQIAENVDAVVTGLVEKWVPQKWRNMKSVYIKGPETTALPIWLTDELWVDDKDVIAEDEEAKAIKAEKANIGKKRKSLDNTDAEAEAPAPKKKAKKQKQATDGDDDKLDKQISDRKSRLRKQKATAKKAIEN</sequence>
<dbReference type="InterPro" id="IPR023674">
    <property type="entry name" value="Ribosomal_uL1-like"/>
</dbReference>
<accession>A0A8H4UNN2</accession>
<protein>
    <recommendedName>
        <fullName evidence="4">Electron transfer flavoprotein alpha-subunit</fullName>
    </recommendedName>
</protein>
<comment type="caution">
    <text evidence="2">The sequence shown here is derived from an EMBL/GenBank/DDBJ whole genome shotgun (WGS) entry which is preliminary data.</text>
</comment>
<dbReference type="CDD" id="cd00403">
    <property type="entry name" value="Ribosomal_L1"/>
    <property type="match status" value="1"/>
</dbReference>
<feature type="compositionally biased region" description="Basic residues" evidence="1">
    <location>
        <begin position="363"/>
        <end position="372"/>
    </location>
</feature>
<evidence type="ECO:0000313" key="2">
    <source>
        <dbReference type="EMBL" id="KAF4980007.1"/>
    </source>
</evidence>
<dbReference type="OrthoDB" id="10251727at2759"/>
<organism evidence="2 3">
    <name type="scientific">Fusarium zealandicum</name>
    <dbReference type="NCBI Taxonomy" id="1053134"/>
    <lineage>
        <taxon>Eukaryota</taxon>
        <taxon>Fungi</taxon>
        <taxon>Dikarya</taxon>
        <taxon>Ascomycota</taxon>
        <taxon>Pezizomycotina</taxon>
        <taxon>Sordariomycetes</taxon>
        <taxon>Hypocreomycetidae</taxon>
        <taxon>Hypocreales</taxon>
        <taxon>Nectriaceae</taxon>
        <taxon>Fusarium</taxon>
        <taxon>Fusarium staphyleae species complex</taxon>
    </lineage>
</organism>
<dbReference type="AlphaFoldDB" id="A0A8H4UNN2"/>
<reference evidence="2" key="2">
    <citation type="submission" date="2020-05" db="EMBL/GenBank/DDBJ databases">
        <authorList>
            <person name="Kim H.-S."/>
            <person name="Proctor R.H."/>
            <person name="Brown D.W."/>
        </authorList>
    </citation>
    <scope>NUCLEOTIDE SEQUENCE</scope>
    <source>
        <strain evidence="2">NRRL 22465</strain>
    </source>
</reference>
<name>A0A8H4UNN2_9HYPO</name>
<dbReference type="Gene3D" id="3.40.50.790">
    <property type="match status" value="1"/>
</dbReference>
<feature type="compositionally biased region" description="Basic and acidic residues" evidence="1">
    <location>
        <begin position="353"/>
        <end position="362"/>
    </location>
</feature>
<proteinExistence type="predicted"/>
<reference evidence="2" key="1">
    <citation type="journal article" date="2020" name="BMC Genomics">
        <title>Correction to: Identification and distribution of gene clusters required for synthesis of sphingolipid metabolism inhibitors in diverse species of the filamentous fungus Fusarium.</title>
        <authorList>
            <person name="Kim H.S."/>
            <person name="Lohmar J.M."/>
            <person name="Busman M."/>
            <person name="Brown D.W."/>
            <person name="Naumann T.A."/>
            <person name="Divon H.H."/>
            <person name="Lysoe E."/>
            <person name="Uhlig S."/>
            <person name="Proctor R.H."/>
        </authorList>
    </citation>
    <scope>NUCLEOTIDE SEQUENCE</scope>
    <source>
        <strain evidence="2">NRRL 22465</strain>
    </source>
</reference>
<dbReference type="InterPro" id="IPR028364">
    <property type="entry name" value="Ribosomal_uL1/biogenesis"/>
</dbReference>